<dbReference type="EMBL" id="MU006302">
    <property type="protein sequence ID" value="KAF2851419.1"/>
    <property type="molecule type" value="Genomic_DNA"/>
</dbReference>
<evidence type="ECO:0000313" key="2">
    <source>
        <dbReference type="EMBL" id="KAF2851419.1"/>
    </source>
</evidence>
<reference evidence="2" key="1">
    <citation type="submission" date="2020-01" db="EMBL/GenBank/DDBJ databases">
        <authorList>
            <consortium name="DOE Joint Genome Institute"/>
            <person name="Haridas S."/>
            <person name="Albert R."/>
            <person name="Binder M."/>
            <person name="Bloem J."/>
            <person name="Labutti K."/>
            <person name="Salamov A."/>
            <person name="Andreopoulos B."/>
            <person name="Baker S.E."/>
            <person name="Barry K."/>
            <person name="Bills G."/>
            <person name="Bluhm B.H."/>
            <person name="Cannon C."/>
            <person name="Castanera R."/>
            <person name="Culley D.E."/>
            <person name="Daum C."/>
            <person name="Ezra D."/>
            <person name="Gonzalez J.B."/>
            <person name="Henrissat B."/>
            <person name="Kuo A."/>
            <person name="Liang C."/>
            <person name="Lipzen A."/>
            <person name="Lutzoni F."/>
            <person name="Magnuson J."/>
            <person name="Mondo S."/>
            <person name="Nolan M."/>
            <person name="Ohm R."/>
            <person name="Pangilinan J."/>
            <person name="Park H.-J."/>
            <person name="Ramirez L."/>
            <person name="Alfaro M."/>
            <person name="Sun H."/>
            <person name="Tritt A."/>
            <person name="Yoshinaga Y."/>
            <person name="Zwiers L.-H."/>
            <person name="Turgeon B.G."/>
            <person name="Goodwin S.B."/>
            <person name="Spatafora J.W."/>
            <person name="Crous P.W."/>
            <person name="Grigoriev I.V."/>
        </authorList>
    </citation>
    <scope>NUCLEOTIDE SEQUENCE</scope>
    <source>
        <strain evidence="2">IPT5</strain>
    </source>
</reference>
<sequence>MASPIPITPAQATTGISLSLRNNIYSALLSGPGIRNIEATLDESLRSTGFRDNLKTYITYLFRSGQATTAEEAYRLAMERIKEDMAEQHGGSHGTGENGNSNGNGSVNGSGDGGEVGEGPEVDLKVPKEVVSRGTKIVMRELEKVCEISYEEEN</sequence>
<dbReference type="AlphaFoldDB" id="A0A6A7BAQ1"/>
<keyword evidence="3" id="KW-1185">Reference proteome</keyword>
<evidence type="ECO:0000313" key="3">
    <source>
        <dbReference type="Proteomes" id="UP000799423"/>
    </source>
</evidence>
<proteinExistence type="predicted"/>
<organism evidence="2 3">
    <name type="scientific">Plenodomus tracheiphilus IPT5</name>
    <dbReference type="NCBI Taxonomy" id="1408161"/>
    <lineage>
        <taxon>Eukaryota</taxon>
        <taxon>Fungi</taxon>
        <taxon>Dikarya</taxon>
        <taxon>Ascomycota</taxon>
        <taxon>Pezizomycotina</taxon>
        <taxon>Dothideomycetes</taxon>
        <taxon>Pleosporomycetidae</taxon>
        <taxon>Pleosporales</taxon>
        <taxon>Pleosporineae</taxon>
        <taxon>Leptosphaeriaceae</taxon>
        <taxon>Plenodomus</taxon>
    </lineage>
</organism>
<dbReference type="OrthoDB" id="5355007at2759"/>
<protein>
    <submittedName>
        <fullName evidence="2">Uncharacterized protein</fullName>
    </submittedName>
</protein>
<evidence type="ECO:0000256" key="1">
    <source>
        <dbReference type="SAM" id="MobiDB-lite"/>
    </source>
</evidence>
<feature type="compositionally biased region" description="Gly residues" evidence="1">
    <location>
        <begin position="106"/>
        <end position="117"/>
    </location>
</feature>
<dbReference type="Proteomes" id="UP000799423">
    <property type="component" value="Unassembled WGS sequence"/>
</dbReference>
<feature type="region of interest" description="Disordered" evidence="1">
    <location>
        <begin position="82"/>
        <end position="127"/>
    </location>
</feature>
<accession>A0A6A7BAQ1</accession>
<name>A0A6A7BAQ1_9PLEO</name>
<gene>
    <name evidence="2" type="ORF">T440DRAFT_394556</name>
</gene>